<accession>A0A9W4KCQ7</accession>
<dbReference type="EMBL" id="CAJVRC010000865">
    <property type="protein sequence ID" value="CAG8899459.1"/>
    <property type="molecule type" value="Genomic_DNA"/>
</dbReference>
<comment type="caution">
    <text evidence="2">The sequence shown here is derived from an EMBL/GenBank/DDBJ whole genome shotgun (WGS) entry which is preliminary data.</text>
</comment>
<keyword evidence="3" id="KW-1185">Reference proteome</keyword>
<protein>
    <recommendedName>
        <fullName evidence="4">HNH nuclease domain-containing protein</fullName>
    </recommendedName>
</protein>
<evidence type="ECO:0008006" key="4">
    <source>
        <dbReference type="Google" id="ProtNLM"/>
    </source>
</evidence>
<dbReference type="OrthoDB" id="3800761at2759"/>
<sequence length="355" mass="39544">MPPPLSPAMRKRSFGTVSPSNRSKPPSSEIDKSPSPGQIRSSSAMSETPSQYTKSDVFSAATKLEIKRLSGDSCWACETESPQIAYVIAKEDKQIPLWSTEGLLTFSLTSAANGIPLCPTCHVEFDRFDDPGFVFIPADLQYFIDFELKDSEKRALAAREGNILPREVPTSTLYRDHLFEQGIISDRATSGLYQPIFLKKYLLGGRFSPEEFGLAEPKHWHGAPLATLRRGILALGSGRICGINLATVTQLEMLRNLYFRGYRDCSPGVGNKPAQLDLPSGKRQRDDDKHSEPNKRTKRKDSAGMHEPGNTGGHHLNAQTYSRPALQRPQEKWNIGPQFTTEEIVKRYGYLLPCD</sequence>
<feature type="compositionally biased region" description="Basic and acidic residues" evidence="1">
    <location>
        <begin position="283"/>
        <end position="304"/>
    </location>
</feature>
<proteinExistence type="predicted"/>
<feature type="compositionally biased region" description="Polar residues" evidence="1">
    <location>
        <begin position="35"/>
        <end position="51"/>
    </location>
</feature>
<reference evidence="2" key="1">
    <citation type="submission" date="2021-07" db="EMBL/GenBank/DDBJ databases">
        <authorList>
            <person name="Branca A.L. A."/>
        </authorList>
    </citation>
    <scope>NUCLEOTIDE SEQUENCE</scope>
</reference>
<dbReference type="AlphaFoldDB" id="A0A9W4KCQ7"/>
<feature type="region of interest" description="Disordered" evidence="1">
    <location>
        <begin position="270"/>
        <end position="317"/>
    </location>
</feature>
<evidence type="ECO:0000256" key="1">
    <source>
        <dbReference type="SAM" id="MobiDB-lite"/>
    </source>
</evidence>
<name>A0A9W4KCQ7_9EURO</name>
<gene>
    <name evidence="2" type="ORF">PEGY_LOCUS5706</name>
</gene>
<evidence type="ECO:0000313" key="3">
    <source>
        <dbReference type="Proteomes" id="UP001154252"/>
    </source>
</evidence>
<feature type="region of interest" description="Disordered" evidence="1">
    <location>
        <begin position="1"/>
        <end position="51"/>
    </location>
</feature>
<dbReference type="Proteomes" id="UP001154252">
    <property type="component" value="Unassembled WGS sequence"/>
</dbReference>
<evidence type="ECO:0000313" key="2">
    <source>
        <dbReference type="EMBL" id="CAG8899459.1"/>
    </source>
</evidence>
<feature type="compositionally biased region" description="Polar residues" evidence="1">
    <location>
        <begin position="15"/>
        <end position="26"/>
    </location>
</feature>
<organism evidence="2 3">
    <name type="scientific">Penicillium egyptiacum</name>
    <dbReference type="NCBI Taxonomy" id="1303716"/>
    <lineage>
        <taxon>Eukaryota</taxon>
        <taxon>Fungi</taxon>
        <taxon>Dikarya</taxon>
        <taxon>Ascomycota</taxon>
        <taxon>Pezizomycotina</taxon>
        <taxon>Eurotiomycetes</taxon>
        <taxon>Eurotiomycetidae</taxon>
        <taxon>Eurotiales</taxon>
        <taxon>Aspergillaceae</taxon>
        <taxon>Penicillium</taxon>
    </lineage>
</organism>